<reference evidence="2" key="1">
    <citation type="submission" date="2021-05" db="EMBL/GenBank/DDBJ databases">
        <title>Comparative genomics of three Colletotrichum scovillei strains and genetic complementation revealed genes involved fungal growth and virulence on chili pepper.</title>
        <authorList>
            <person name="Hsieh D.-K."/>
            <person name="Chuang S.-C."/>
            <person name="Chen C.-Y."/>
            <person name="Chao Y.-T."/>
            <person name="Lu M.-Y.J."/>
            <person name="Lee M.-H."/>
            <person name="Shih M.-C."/>
        </authorList>
    </citation>
    <scope>NUCLEOTIDE SEQUENCE</scope>
    <source>
        <strain evidence="2">Coll-153</strain>
    </source>
</reference>
<feature type="non-terminal residue" evidence="2">
    <location>
        <position position="59"/>
    </location>
</feature>
<evidence type="ECO:0000256" key="1">
    <source>
        <dbReference type="SAM" id="MobiDB-lite"/>
    </source>
</evidence>
<feature type="compositionally biased region" description="Basic and acidic residues" evidence="1">
    <location>
        <begin position="28"/>
        <end position="40"/>
    </location>
</feature>
<comment type="caution">
    <text evidence="2">The sequence shown here is derived from an EMBL/GenBank/DDBJ whole genome shotgun (WGS) entry which is preliminary data.</text>
</comment>
<accession>A0A9P7UFC6</accession>
<name>A0A9P7UFC6_9PEZI</name>
<protein>
    <submittedName>
        <fullName evidence="2">Uncharacterized protein</fullName>
    </submittedName>
</protein>
<feature type="non-terminal residue" evidence="2">
    <location>
        <position position="1"/>
    </location>
</feature>
<dbReference type="Proteomes" id="UP000699042">
    <property type="component" value="Unassembled WGS sequence"/>
</dbReference>
<dbReference type="AlphaFoldDB" id="A0A9P7UFC6"/>
<keyword evidence="3" id="KW-1185">Reference proteome</keyword>
<sequence length="59" mass="6577">RCRIKIWIVGDLPLIVSLYEQAQTKVDKLPRLQHTKETTKRLPRPPLADPDVADGGAAS</sequence>
<evidence type="ECO:0000313" key="2">
    <source>
        <dbReference type="EMBL" id="KAG7054474.1"/>
    </source>
</evidence>
<dbReference type="EMBL" id="JAESDN010000002">
    <property type="protein sequence ID" value="KAG7054474.1"/>
    <property type="molecule type" value="Genomic_DNA"/>
</dbReference>
<proteinExistence type="predicted"/>
<gene>
    <name evidence="2" type="ORF">JMJ77_006957</name>
</gene>
<feature type="region of interest" description="Disordered" evidence="1">
    <location>
        <begin position="28"/>
        <end position="59"/>
    </location>
</feature>
<evidence type="ECO:0000313" key="3">
    <source>
        <dbReference type="Proteomes" id="UP000699042"/>
    </source>
</evidence>
<organism evidence="2 3">
    <name type="scientific">Colletotrichum scovillei</name>
    <dbReference type="NCBI Taxonomy" id="1209932"/>
    <lineage>
        <taxon>Eukaryota</taxon>
        <taxon>Fungi</taxon>
        <taxon>Dikarya</taxon>
        <taxon>Ascomycota</taxon>
        <taxon>Pezizomycotina</taxon>
        <taxon>Sordariomycetes</taxon>
        <taxon>Hypocreomycetidae</taxon>
        <taxon>Glomerellales</taxon>
        <taxon>Glomerellaceae</taxon>
        <taxon>Colletotrichum</taxon>
        <taxon>Colletotrichum acutatum species complex</taxon>
    </lineage>
</organism>